<sequence length="234" mass="25345">MTKTANIIRFDPNGPDGLEVWEQMDYASLVSGEPVQRGHLYHEIEGEGYMAGVWDCTAFVDQMMPYPVDEYMLLLKGSVIMVLPDGTEIEVKAGDAFVIPKGFMCQWKQPELVLKYFMILDGPTPTAENASLQRIAVPDLTGPSADVADRRTDFLNAAGTMSVDLVTYGAVQMPAAPASKHQLISVLDGALALHDGEEAHSFAAGETAYLHQGDSAGWTTSEGTRLLIASYTSP</sequence>
<dbReference type="PANTHER" id="PTHR40943">
    <property type="entry name" value="CYTOPLASMIC PROTEIN-RELATED"/>
    <property type="match status" value="1"/>
</dbReference>
<dbReference type="InterPro" id="IPR014710">
    <property type="entry name" value="RmlC-like_jellyroll"/>
</dbReference>
<evidence type="ECO:0000313" key="2">
    <source>
        <dbReference type="EMBL" id="SHG91700.1"/>
    </source>
</evidence>
<gene>
    <name evidence="2" type="ORF">SAMN05444003_1542</name>
</gene>
<dbReference type="CDD" id="cd02227">
    <property type="entry name" value="cupin_TM1112-like"/>
    <property type="match status" value="1"/>
</dbReference>
<evidence type="ECO:0000313" key="3">
    <source>
        <dbReference type="Proteomes" id="UP000184074"/>
    </source>
</evidence>
<accession>A0A1M5NQA8</accession>
<dbReference type="SUPFAM" id="SSF51182">
    <property type="entry name" value="RmlC-like cupins"/>
    <property type="match status" value="2"/>
</dbReference>
<keyword evidence="3" id="KW-1185">Reference proteome</keyword>
<dbReference type="PANTHER" id="PTHR40943:SF1">
    <property type="entry name" value="CYTOPLASMIC PROTEIN"/>
    <property type="match status" value="1"/>
</dbReference>
<dbReference type="Proteomes" id="UP000184074">
    <property type="component" value="Unassembled WGS sequence"/>
</dbReference>
<organism evidence="2 3">
    <name type="scientific">Cognatiyoonia sediminum</name>
    <dbReference type="NCBI Taxonomy" id="1508389"/>
    <lineage>
        <taxon>Bacteria</taxon>
        <taxon>Pseudomonadati</taxon>
        <taxon>Pseudomonadota</taxon>
        <taxon>Alphaproteobacteria</taxon>
        <taxon>Rhodobacterales</taxon>
        <taxon>Paracoccaceae</taxon>
        <taxon>Cognatiyoonia</taxon>
    </lineage>
</organism>
<protein>
    <submittedName>
        <fullName evidence="2">Predicted enzyme of the cupin superfamily</fullName>
    </submittedName>
</protein>
<dbReference type="AlphaFoldDB" id="A0A1M5NQA8"/>
<reference evidence="2 3" key="1">
    <citation type="submission" date="2016-11" db="EMBL/GenBank/DDBJ databases">
        <authorList>
            <person name="Jaros S."/>
            <person name="Januszkiewicz K."/>
            <person name="Wedrychowicz H."/>
        </authorList>
    </citation>
    <scope>NUCLEOTIDE SEQUENCE [LARGE SCALE GENOMIC DNA]</scope>
    <source>
        <strain evidence="2 3">DSM 28715</strain>
    </source>
</reference>
<dbReference type="Gene3D" id="2.60.120.10">
    <property type="entry name" value="Jelly Rolls"/>
    <property type="match status" value="2"/>
</dbReference>
<dbReference type="OrthoDB" id="9799053at2"/>
<dbReference type="Pfam" id="PF05899">
    <property type="entry name" value="Cupin_3"/>
    <property type="match status" value="1"/>
</dbReference>
<dbReference type="RefSeq" id="WP_072900211.1">
    <property type="nucleotide sequence ID" value="NZ_FQXB01000001.1"/>
</dbReference>
<dbReference type="EMBL" id="FQXB01000001">
    <property type="protein sequence ID" value="SHG91700.1"/>
    <property type="molecule type" value="Genomic_DNA"/>
</dbReference>
<dbReference type="STRING" id="1508389.SAMN05444003_1542"/>
<dbReference type="InterPro" id="IPR008579">
    <property type="entry name" value="UGlyAH_Cupin_dom"/>
</dbReference>
<feature type="domain" description="(S)-ureidoglycine aminohydrolase cupin" evidence="1">
    <location>
        <begin position="51"/>
        <end position="115"/>
    </location>
</feature>
<proteinExistence type="predicted"/>
<name>A0A1M5NQA8_9RHOB</name>
<dbReference type="InterPro" id="IPR011051">
    <property type="entry name" value="RmlC_Cupin_sf"/>
</dbReference>
<evidence type="ECO:0000259" key="1">
    <source>
        <dbReference type="Pfam" id="PF05899"/>
    </source>
</evidence>